<protein>
    <submittedName>
        <fullName evidence="5">Linear amide C-N hydrolase</fullName>
    </submittedName>
</protein>
<dbReference type="InterPro" id="IPR029055">
    <property type="entry name" value="Ntn_hydrolases_N"/>
</dbReference>
<dbReference type="CDD" id="cd01902">
    <property type="entry name" value="Ntn_CGH"/>
    <property type="match status" value="1"/>
</dbReference>
<evidence type="ECO:0000256" key="2">
    <source>
        <dbReference type="ARBA" id="ARBA00022801"/>
    </source>
</evidence>
<dbReference type="PANTHER" id="PTHR35527">
    <property type="entry name" value="CHOLOYLGLYCINE HYDROLASE"/>
    <property type="match status" value="1"/>
</dbReference>
<evidence type="ECO:0000313" key="5">
    <source>
        <dbReference type="EMBL" id="MEN3931169.1"/>
    </source>
</evidence>
<dbReference type="SUPFAM" id="SSF56235">
    <property type="entry name" value="N-terminal nucleophile aminohydrolases (Ntn hydrolases)"/>
    <property type="match status" value="1"/>
</dbReference>
<name>A0ABV0BJU1_9HYPH</name>
<evidence type="ECO:0000256" key="3">
    <source>
        <dbReference type="SAM" id="SignalP"/>
    </source>
</evidence>
<keyword evidence="6" id="KW-1185">Reference proteome</keyword>
<comment type="caution">
    <text evidence="5">The sequence shown here is derived from an EMBL/GenBank/DDBJ whole genome shotgun (WGS) entry which is preliminary data.</text>
</comment>
<dbReference type="Gene3D" id="3.60.60.10">
    <property type="entry name" value="Penicillin V Acylase, Chain A"/>
    <property type="match status" value="1"/>
</dbReference>
<dbReference type="InterPro" id="IPR029132">
    <property type="entry name" value="CBAH/NAAA_C"/>
</dbReference>
<accession>A0ABV0BJU1</accession>
<reference evidence="5 6" key="1">
    <citation type="submission" date="2024-04" db="EMBL/GenBank/DDBJ databases">
        <title>A novel species isolated from cricket.</title>
        <authorList>
            <person name="Wang H.-C."/>
        </authorList>
    </citation>
    <scope>NUCLEOTIDE SEQUENCE [LARGE SCALE GENOMIC DNA]</scope>
    <source>
        <strain evidence="5 6">WL0021</strain>
    </source>
</reference>
<dbReference type="GO" id="GO:0016787">
    <property type="term" value="F:hydrolase activity"/>
    <property type="evidence" value="ECO:0007669"/>
    <property type="project" value="UniProtKB-KW"/>
</dbReference>
<sequence length="356" mass="39744">MKTFLSVKKTLVTGLCAVLLSTSAIQSYACTRLVYLGPNDNIITARSMDWKYEIDTNLWVFPRGMERNGEVGPNSIKWTSKYGSVVASGYDVSTTDGVNEAGLMANVLWLVESQYPKLDNKKPGLTIAAWAQYALDNYATVAEAVADLEKEPFTIVTDNVPGEKRMTTLHLSLSDATGDSAIIEYIDGKQVIHHGRQYQVMTNSPTFNEQLALNEYWKQIGGTVFMPGTNRAADRFARASFYVNAIPKEENTNRALASVFSVLRNVSVPYGIATDEEPNLSSTRWRTVFDHKRKLYFFESAVTPNTFWIDLKSIDFSADKGKVMKLDLGKSQDHTYSGNATKDFKPSKPFEFLGVK</sequence>
<dbReference type="InterPro" id="IPR052193">
    <property type="entry name" value="Peptidase_C59"/>
</dbReference>
<evidence type="ECO:0000259" key="4">
    <source>
        <dbReference type="Pfam" id="PF02275"/>
    </source>
</evidence>
<evidence type="ECO:0000256" key="1">
    <source>
        <dbReference type="ARBA" id="ARBA00006625"/>
    </source>
</evidence>
<dbReference type="Pfam" id="PF02275">
    <property type="entry name" value="CBAH"/>
    <property type="match status" value="1"/>
</dbReference>
<dbReference type="Proteomes" id="UP001418637">
    <property type="component" value="Unassembled WGS sequence"/>
</dbReference>
<proteinExistence type="inferred from homology"/>
<dbReference type="EMBL" id="JBBYXI010000003">
    <property type="protein sequence ID" value="MEN3931169.1"/>
    <property type="molecule type" value="Genomic_DNA"/>
</dbReference>
<keyword evidence="3" id="KW-0732">Signal</keyword>
<dbReference type="PANTHER" id="PTHR35527:SF2">
    <property type="entry name" value="HYDROLASE"/>
    <property type="match status" value="1"/>
</dbReference>
<organism evidence="5 6">
    <name type="scientific">Hohaiivirga grylli</name>
    <dbReference type="NCBI Taxonomy" id="3133970"/>
    <lineage>
        <taxon>Bacteria</taxon>
        <taxon>Pseudomonadati</taxon>
        <taxon>Pseudomonadota</taxon>
        <taxon>Alphaproteobacteria</taxon>
        <taxon>Hyphomicrobiales</taxon>
        <taxon>Methylobacteriaceae</taxon>
        <taxon>Hohaiivirga</taxon>
    </lineage>
</organism>
<evidence type="ECO:0000313" key="6">
    <source>
        <dbReference type="Proteomes" id="UP001418637"/>
    </source>
</evidence>
<feature type="signal peptide" evidence="3">
    <location>
        <begin position="1"/>
        <end position="29"/>
    </location>
</feature>
<comment type="similarity">
    <text evidence="1">Belongs to the peptidase C59 family.</text>
</comment>
<feature type="domain" description="Choloylglycine hydrolase/NAAA C-terminal" evidence="4">
    <location>
        <begin position="30"/>
        <end position="315"/>
    </location>
</feature>
<feature type="chain" id="PRO_5045767005" evidence="3">
    <location>
        <begin position="30"/>
        <end position="356"/>
    </location>
</feature>
<keyword evidence="2 5" id="KW-0378">Hydrolase</keyword>
<dbReference type="RefSeq" id="WP_346337207.1">
    <property type="nucleotide sequence ID" value="NZ_JBBYXI010000003.1"/>
</dbReference>
<gene>
    <name evidence="5" type="ORF">WJT86_08880</name>
</gene>